<dbReference type="Proteomes" id="UP000025227">
    <property type="component" value="Unplaced"/>
</dbReference>
<feature type="transmembrane region" description="Helical" evidence="1">
    <location>
        <begin position="38"/>
        <end position="60"/>
    </location>
</feature>
<evidence type="ECO:0000313" key="3">
    <source>
        <dbReference type="WBParaSite" id="HCON_00127190-00001"/>
    </source>
</evidence>
<dbReference type="Gene3D" id="1.20.1070.10">
    <property type="entry name" value="Rhodopsin 7-helix transmembrane proteins"/>
    <property type="match status" value="1"/>
</dbReference>
<organism evidence="2 3">
    <name type="scientific">Haemonchus contortus</name>
    <name type="common">Barber pole worm</name>
    <dbReference type="NCBI Taxonomy" id="6289"/>
    <lineage>
        <taxon>Eukaryota</taxon>
        <taxon>Metazoa</taxon>
        <taxon>Ecdysozoa</taxon>
        <taxon>Nematoda</taxon>
        <taxon>Chromadorea</taxon>
        <taxon>Rhabditida</taxon>
        <taxon>Rhabditina</taxon>
        <taxon>Rhabditomorpha</taxon>
        <taxon>Strongyloidea</taxon>
        <taxon>Trichostrongylidae</taxon>
        <taxon>Haemonchus</taxon>
    </lineage>
</organism>
<feature type="transmembrane region" description="Helical" evidence="1">
    <location>
        <begin position="72"/>
        <end position="97"/>
    </location>
</feature>
<feature type="transmembrane region" description="Helical" evidence="1">
    <location>
        <begin position="6"/>
        <end position="26"/>
    </location>
</feature>
<feature type="transmembrane region" description="Helical" evidence="1">
    <location>
        <begin position="118"/>
        <end position="137"/>
    </location>
</feature>
<keyword evidence="1" id="KW-0472">Membrane</keyword>
<feature type="transmembrane region" description="Helical" evidence="1">
    <location>
        <begin position="168"/>
        <end position="188"/>
    </location>
</feature>
<feature type="transmembrane region" description="Helical" evidence="1">
    <location>
        <begin position="209"/>
        <end position="229"/>
    </location>
</feature>
<proteinExistence type="predicted"/>
<dbReference type="SUPFAM" id="SSF81321">
    <property type="entry name" value="Family A G protein-coupled receptor-like"/>
    <property type="match status" value="1"/>
</dbReference>
<reference evidence="3" key="1">
    <citation type="submission" date="2020-12" db="UniProtKB">
        <authorList>
            <consortium name="WormBaseParasite"/>
        </authorList>
    </citation>
    <scope>IDENTIFICATION</scope>
    <source>
        <strain evidence="3">MHco3</strain>
    </source>
</reference>
<evidence type="ECO:0000256" key="1">
    <source>
        <dbReference type="SAM" id="Phobius"/>
    </source>
</evidence>
<dbReference type="PANTHER" id="PTHR31552">
    <property type="entry name" value="SERPENTINE RECEPTOR CLASS GAMMA"/>
    <property type="match status" value="1"/>
</dbReference>
<dbReference type="Pfam" id="PF10323">
    <property type="entry name" value="7TM_GPCR_Srv"/>
    <property type="match status" value="1"/>
</dbReference>
<accession>A0A7I5EBJ7</accession>
<dbReference type="InterPro" id="IPR019426">
    <property type="entry name" value="7TM_GPCR_serpentine_rcpt_Srv"/>
</dbReference>
<dbReference type="OrthoDB" id="5791421at2759"/>
<dbReference type="WBParaSite" id="HCON_00127190-00001">
    <property type="protein sequence ID" value="HCON_00127190-00001"/>
    <property type="gene ID" value="HCON_00127190"/>
</dbReference>
<dbReference type="AlphaFoldDB" id="A0A7I5EBJ7"/>
<keyword evidence="2" id="KW-1185">Reference proteome</keyword>
<protein>
    <submittedName>
        <fullName evidence="3">G_PROTEIN_RECEP_F1_2 domain-containing protein</fullName>
    </submittedName>
</protein>
<evidence type="ECO:0000313" key="2">
    <source>
        <dbReference type="Proteomes" id="UP000025227"/>
    </source>
</evidence>
<dbReference type="PANTHER" id="PTHR31552:SF8">
    <property type="entry name" value="SERPENTINE RECEPTOR CLASS GAMMA"/>
    <property type="match status" value="1"/>
</dbReference>
<name>A0A7I5EBJ7_HAECO</name>
<sequence length="305" mass="35443">MALSVIHTTIESLLVVFYIFVLFIIISSKAKTLKNAFYTLFVATGIADLISLCACCFIRVNRELGLGEEFRFIMRWCLILSGAGAFAHFIGNLLITFNRYSNICLLNKYELIWTRKNIFVIVIVQYIISFAAFFHIFKAEMIYIRNEDGTVTYNGYEKSFDIISTCTYFGGCLIYATVSAYFNVRILVKWKRWSKNGRSLQHRHEDKGLMIYTMLVSSCTLLMCAQMIIRSVATFADMKALKFWISMQYFWINDVMVSIPPFFLALLSSDLRKEMVDCIRCYKLQNLLRIFATRPNRRRSVVGKF</sequence>
<keyword evidence="1" id="KW-1133">Transmembrane helix</keyword>
<feature type="transmembrane region" description="Helical" evidence="1">
    <location>
        <begin position="249"/>
        <end position="267"/>
    </location>
</feature>
<keyword evidence="1" id="KW-0812">Transmembrane</keyword>